<comment type="caution">
    <text evidence="4">The sequence shown here is derived from an EMBL/GenBank/DDBJ whole genome shotgun (WGS) entry which is preliminary data.</text>
</comment>
<keyword evidence="2" id="KW-0784">Thiamine biosynthesis</keyword>
<reference evidence="4 5" key="1">
    <citation type="journal article" date="2023" name="Int. J. Syst. Evol. Microbiol.">
        <title>Streptococcus sciuri sp. nov., Staphylococcus marylandisciuri sp. nov. and Staphylococcus americanisciuri sp. nov., isolated from faeces of eastern grey squirrel (Sciurus carolinensis).</title>
        <authorList>
            <person name="Volokhov D.V."/>
            <person name="Zagorodnyaya T.A."/>
            <person name="Furtak V.A."/>
            <person name="Nattanmai G."/>
            <person name="Randall L."/>
            <person name="Jose S."/>
            <person name="Gao Y."/>
            <person name="Eisenberg T."/>
            <person name="Delmonte P."/>
            <person name="Blom J."/>
            <person name="Mitchell K.K."/>
        </authorList>
    </citation>
    <scope>NUCLEOTIDE SEQUENCE [LARGE SCALE GENOMIC DNA]</scope>
    <source>
        <strain evidence="4 5">SQ8-PEA</strain>
    </source>
</reference>
<dbReference type="InterPro" id="IPR013785">
    <property type="entry name" value="Aldolase_TIM"/>
</dbReference>
<dbReference type="Pfam" id="PF02581">
    <property type="entry name" value="TMP-TENI"/>
    <property type="match status" value="1"/>
</dbReference>
<evidence type="ECO:0000313" key="4">
    <source>
        <dbReference type="EMBL" id="MCU5746279.1"/>
    </source>
</evidence>
<feature type="domain" description="Thiamine phosphate synthase/TenI" evidence="3">
    <location>
        <begin position="29"/>
        <end position="173"/>
    </location>
</feature>
<evidence type="ECO:0000256" key="1">
    <source>
        <dbReference type="ARBA" id="ARBA00004948"/>
    </source>
</evidence>
<evidence type="ECO:0000313" key="5">
    <source>
        <dbReference type="Proteomes" id="UP001209553"/>
    </source>
</evidence>
<dbReference type="RefSeq" id="WP_262855827.1">
    <property type="nucleotide sequence ID" value="NZ_JAOPKZ010000009.1"/>
</dbReference>
<proteinExistence type="predicted"/>
<dbReference type="Proteomes" id="UP001209553">
    <property type="component" value="Unassembled WGS sequence"/>
</dbReference>
<evidence type="ECO:0000256" key="2">
    <source>
        <dbReference type="ARBA" id="ARBA00022977"/>
    </source>
</evidence>
<comment type="pathway">
    <text evidence="1">Cofactor biosynthesis; thiamine diphosphate biosynthesis.</text>
</comment>
<accession>A0ABT2QQL8</accession>
<dbReference type="PANTHER" id="PTHR20857:SF22">
    <property type="entry name" value="THIAZOLE TAUTOMERASE"/>
    <property type="match status" value="1"/>
</dbReference>
<evidence type="ECO:0000259" key="3">
    <source>
        <dbReference type="Pfam" id="PF02581"/>
    </source>
</evidence>
<dbReference type="Gene3D" id="3.20.20.70">
    <property type="entry name" value="Aldolase class I"/>
    <property type="match status" value="1"/>
</dbReference>
<organism evidence="4 5">
    <name type="scientific">Staphylococcus marylandisciuri</name>
    <dbReference type="NCBI Taxonomy" id="2981529"/>
    <lineage>
        <taxon>Bacteria</taxon>
        <taxon>Bacillati</taxon>
        <taxon>Bacillota</taxon>
        <taxon>Bacilli</taxon>
        <taxon>Bacillales</taxon>
        <taxon>Staphylococcaceae</taxon>
        <taxon>Staphylococcus</taxon>
    </lineage>
</organism>
<dbReference type="EMBL" id="JAOPKZ010000009">
    <property type="protein sequence ID" value="MCU5746279.1"/>
    <property type="molecule type" value="Genomic_DNA"/>
</dbReference>
<dbReference type="SUPFAM" id="SSF51391">
    <property type="entry name" value="Thiamin phosphate synthase"/>
    <property type="match status" value="1"/>
</dbReference>
<gene>
    <name evidence="4" type="ORF">N9R04_06055</name>
</gene>
<name>A0ABT2QQL8_9STAP</name>
<dbReference type="InterPro" id="IPR036206">
    <property type="entry name" value="ThiamineP_synth_sf"/>
</dbReference>
<protein>
    <submittedName>
        <fullName evidence="4">Thiamine phosphate synthase</fullName>
    </submittedName>
</protein>
<keyword evidence="5" id="KW-1185">Reference proteome</keyword>
<dbReference type="InterPro" id="IPR022998">
    <property type="entry name" value="ThiamineP_synth_TenI"/>
</dbReference>
<dbReference type="PANTHER" id="PTHR20857">
    <property type="entry name" value="THIAMINE-PHOSPHATE PYROPHOSPHORYLASE"/>
    <property type="match status" value="1"/>
</dbReference>
<sequence length="194" mass="21876">MFIAITPYRELLDQDATHYSALAPWLDGLILRTPMKREALKQWVEKLVALGYPRQKLIAHSDVSLLEVCNLQAIHFTESEENIAQFKRAHPTIQMSQSTHSSDAIQRSEACNLDFVLYGHIFPTASKPNLPPRSEEEIVRATKHQIPVLALGGISLNNIKHLPKGFSGVAAISLFEKATITDMKSLRKEWSEYV</sequence>
<dbReference type="CDD" id="cd00564">
    <property type="entry name" value="TMP_TenI"/>
    <property type="match status" value="1"/>
</dbReference>